<keyword evidence="2" id="KW-0647">Proteasome</keyword>
<evidence type="ECO:0000313" key="5">
    <source>
        <dbReference type="Proteomes" id="UP000035681"/>
    </source>
</evidence>
<dbReference type="InterPro" id="IPR040773">
    <property type="entry name" value="Rpn6_N"/>
</dbReference>
<organism evidence="5 6">
    <name type="scientific">Strongyloides stercoralis</name>
    <name type="common">Threadworm</name>
    <dbReference type="NCBI Taxonomy" id="6248"/>
    <lineage>
        <taxon>Eukaryota</taxon>
        <taxon>Metazoa</taxon>
        <taxon>Ecdysozoa</taxon>
        <taxon>Nematoda</taxon>
        <taxon>Chromadorea</taxon>
        <taxon>Rhabditida</taxon>
        <taxon>Tylenchina</taxon>
        <taxon>Panagrolaimomorpha</taxon>
        <taxon>Strongyloidoidea</taxon>
        <taxon>Strongyloididae</taxon>
        <taxon>Strongyloides</taxon>
    </lineage>
</organism>
<dbReference type="SMART" id="SM00753">
    <property type="entry name" value="PAM"/>
    <property type="match status" value="1"/>
</dbReference>
<evidence type="ECO:0000259" key="4">
    <source>
        <dbReference type="PROSITE" id="PS50250"/>
    </source>
</evidence>
<evidence type="ECO:0000256" key="2">
    <source>
        <dbReference type="ARBA" id="ARBA00022942"/>
    </source>
</evidence>
<dbReference type="SMART" id="SM00088">
    <property type="entry name" value="PINT"/>
    <property type="match status" value="1"/>
</dbReference>
<dbReference type="PROSITE" id="PS50250">
    <property type="entry name" value="PCI"/>
    <property type="match status" value="1"/>
</dbReference>
<dbReference type="Gene3D" id="1.25.40.570">
    <property type="match status" value="1"/>
</dbReference>
<dbReference type="InterPro" id="IPR000717">
    <property type="entry name" value="PCI_dom"/>
</dbReference>
<dbReference type="PANTHER" id="PTHR10678">
    <property type="entry name" value="26S PROTEASOME NON-ATPASE REGULATORY SUBUNIT 11/COP9 SIGNALOSOME COMPLEX SUBUNIT 2"/>
    <property type="match status" value="1"/>
</dbReference>
<comment type="similarity">
    <text evidence="1">Belongs to the proteasome subunit S9 family.</text>
</comment>
<dbReference type="FunFam" id="1.25.40.570:FF:000016">
    <property type="entry name" value="26S proteasome regulatory subunit"/>
    <property type="match status" value="1"/>
</dbReference>
<evidence type="ECO:0000256" key="1">
    <source>
        <dbReference type="ARBA" id="ARBA00007454"/>
    </source>
</evidence>
<dbReference type="SUPFAM" id="SSF48452">
    <property type="entry name" value="TPR-like"/>
    <property type="match status" value="1"/>
</dbReference>
<dbReference type="InterPro" id="IPR011990">
    <property type="entry name" value="TPR-like_helical_dom_sf"/>
</dbReference>
<protein>
    <submittedName>
        <fullName evidence="6">PCI domain-containing protein</fullName>
    </submittedName>
</protein>
<dbReference type="SUPFAM" id="SSF46785">
    <property type="entry name" value="Winged helix' DNA-binding domain"/>
    <property type="match status" value="1"/>
</dbReference>
<accession>A0AAF5I081</accession>
<sequence>LIFKMLLTENILEHIGDGSREDILKSKEEFKREEEEILIEVANELADKGRTDDLRLMIKKVRPFLVSLGKAKAAMIVRKLVDMCLMIEGQDGDIKIDLCKECIQWANEQNRTFLRQSLQARLVKLYNDLGKYDDALKLSNTLVKELKKMDDKDLIVEVQLEEAKACYSLSNFAKSRAALTSARTTANAIYIVPRMQASLDMMSGILHAADEKDFKTGFSYFYEAFEGFDSIDDKSEALRALKYMLLCKVMLDSPDDVKSLLSQKLALKYSGRDLDAMRAVANAAKKRSLRDFNDAFVSYKDELQTDLVVRKHFNVLSDAMLEKDLCRIIEPYDRLEIEYIARKINLPTDMVEKKLAQMILDNKISGSLNQACGILTIHGEEKVNSSYQTAIETINALGEVVDVLYERAKKIR</sequence>
<evidence type="ECO:0000256" key="3">
    <source>
        <dbReference type="ARBA" id="ARBA00062507"/>
    </source>
</evidence>
<dbReference type="Pfam" id="PF18503">
    <property type="entry name" value="RPN6_C_helix"/>
    <property type="match status" value="1"/>
</dbReference>
<dbReference type="InterPro" id="IPR036390">
    <property type="entry name" value="WH_DNA-bd_sf"/>
</dbReference>
<dbReference type="Pfam" id="PF01399">
    <property type="entry name" value="PCI"/>
    <property type="match status" value="1"/>
</dbReference>
<name>A0AAF5I081_STRER</name>
<comment type="subunit">
    <text evidence="3">Component of the lid subcomplex of the 19S proteasome regulatory particle complex (also named PA700 complex). The 26S proteasome consists of a 20S proteasome core and two 19S regulatory subunits.</text>
</comment>
<dbReference type="WBParaSite" id="TCONS_00006867.p1">
    <property type="protein sequence ID" value="TCONS_00006867.p1"/>
    <property type="gene ID" value="XLOC_004971"/>
</dbReference>
<dbReference type="GO" id="GO:0000502">
    <property type="term" value="C:proteasome complex"/>
    <property type="evidence" value="ECO:0007669"/>
    <property type="project" value="UniProtKB-KW"/>
</dbReference>
<dbReference type="InterPro" id="IPR040780">
    <property type="entry name" value="Rpn6_C_helix"/>
</dbReference>
<feature type="domain" description="PCI" evidence="4">
    <location>
        <begin position="213"/>
        <end position="382"/>
    </location>
</feature>
<dbReference type="AlphaFoldDB" id="A0AAF5I081"/>
<dbReference type="InterPro" id="IPR050871">
    <property type="entry name" value="26S_Proteasome/COP9_Components"/>
</dbReference>
<proteinExistence type="inferred from homology"/>
<keyword evidence="5" id="KW-1185">Reference proteome</keyword>
<reference evidence="6" key="1">
    <citation type="submission" date="2024-02" db="UniProtKB">
        <authorList>
            <consortium name="WormBaseParasite"/>
        </authorList>
    </citation>
    <scope>IDENTIFICATION</scope>
</reference>
<dbReference type="Pfam" id="PF18055">
    <property type="entry name" value="RPN6_N"/>
    <property type="match status" value="1"/>
</dbReference>
<dbReference type="Proteomes" id="UP000035681">
    <property type="component" value="Unplaced"/>
</dbReference>
<evidence type="ECO:0000313" key="6">
    <source>
        <dbReference type="WBParaSite" id="TCONS_00006867.p1"/>
    </source>
</evidence>